<keyword evidence="1" id="KW-1133">Transmembrane helix</keyword>
<gene>
    <name evidence="2" type="ORF">BU24DRAFT_93940</name>
</gene>
<keyword evidence="3" id="KW-1185">Reference proteome</keyword>
<protein>
    <submittedName>
        <fullName evidence="2">Uncharacterized protein</fullName>
    </submittedName>
</protein>
<proteinExistence type="predicted"/>
<reference evidence="2" key="1">
    <citation type="journal article" date="2020" name="Stud. Mycol.">
        <title>101 Dothideomycetes genomes: a test case for predicting lifestyles and emergence of pathogens.</title>
        <authorList>
            <person name="Haridas S."/>
            <person name="Albert R."/>
            <person name="Binder M."/>
            <person name="Bloem J."/>
            <person name="Labutti K."/>
            <person name="Salamov A."/>
            <person name="Andreopoulos B."/>
            <person name="Baker S."/>
            <person name="Barry K."/>
            <person name="Bills G."/>
            <person name="Bluhm B."/>
            <person name="Cannon C."/>
            <person name="Castanera R."/>
            <person name="Culley D."/>
            <person name="Daum C."/>
            <person name="Ezra D."/>
            <person name="Gonzalez J."/>
            <person name="Henrissat B."/>
            <person name="Kuo A."/>
            <person name="Liang C."/>
            <person name="Lipzen A."/>
            <person name="Lutzoni F."/>
            <person name="Magnuson J."/>
            <person name="Mondo S."/>
            <person name="Nolan M."/>
            <person name="Ohm R."/>
            <person name="Pangilinan J."/>
            <person name="Park H.-J."/>
            <person name="Ramirez L."/>
            <person name="Alfaro M."/>
            <person name="Sun H."/>
            <person name="Tritt A."/>
            <person name="Yoshinaga Y."/>
            <person name="Zwiers L.-H."/>
            <person name="Turgeon B."/>
            <person name="Goodwin S."/>
            <person name="Spatafora J."/>
            <person name="Crous P."/>
            <person name="Grigoriev I."/>
        </authorList>
    </citation>
    <scope>NUCLEOTIDE SEQUENCE</scope>
    <source>
        <strain evidence="2">CBS 175.79</strain>
    </source>
</reference>
<keyword evidence="1" id="KW-0472">Membrane</keyword>
<name>A0A6A5X6X6_9PLEO</name>
<evidence type="ECO:0000256" key="1">
    <source>
        <dbReference type="SAM" id="Phobius"/>
    </source>
</evidence>
<dbReference type="Proteomes" id="UP000799778">
    <property type="component" value="Unassembled WGS sequence"/>
</dbReference>
<sequence>MVSCRVSRERKVTGERYIPSPRKENKDGGCRCRTGGESKCVNCVRRSSIWRKGVLLWGWLYLFLCSCCRQVFQVG</sequence>
<feature type="transmembrane region" description="Helical" evidence="1">
    <location>
        <begin position="54"/>
        <end position="72"/>
    </location>
</feature>
<dbReference type="EMBL" id="ML978082">
    <property type="protein sequence ID" value="KAF2008597.1"/>
    <property type="molecule type" value="Genomic_DNA"/>
</dbReference>
<accession>A0A6A5X6X6</accession>
<dbReference type="GeneID" id="54292222"/>
<evidence type="ECO:0000313" key="2">
    <source>
        <dbReference type="EMBL" id="KAF2008597.1"/>
    </source>
</evidence>
<keyword evidence="1" id="KW-0812">Transmembrane</keyword>
<organism evidence="2 3">
    <name type="scientific">Aaosphaeria arxii CBS 175.79</name>
    <dbReference type="NCBI Taxonomy" id="1450172"/>
    <lineage>
        <taxon>Eukaryota</taxon>
        <taxon>Fungi</taxon>
        <taxon>Dikarya</taxon>
        <taxon>Ascomycota</taxon>
        <taxon>Pezizomycotina</taxon>
        <taxon>Dothideomycetes</taxon>
        <taxon>Pleosporomycetidae</taxon>
        <taxon>Pleosporales</taxon>
        <taxon>Pleosporales incertae sedis</taxon>
        <taxon>Aaosphaeria</taxon>
    </lineage>
</organism>
<dbReference type="AlphaFoldDB" id="A0A6A5X6X6"/>
<dbReference type="RefSeq" id="XP_033376936.1">
    <property type="nucleotide sequence ID" value="XM_033534825.1"/>
</dbReference>
<evidence type="ECO:0000313" key="3">
    <source>
        <dbReference type="Proteomes" id="UP000799778"/>
    </source>
</evidence>